<dbReference type="InterPro" id="IPR003838">
    <property type="entry name" value="ABC3_permease_C"/>
</dbReference>
<reference evidence="16" key="2">
    <citation type="submission" date="2016-08" db="EMBL/GenBank/DDBJ databases">
        <authorList>
            <person name="Seilhamer J.J."/>
        </authorList>
    </citation>
    <scope>NUCLEOTIDE SEQUENCE [LARGE SCALE GENOMIC DNA]</scope>
    <source>
        <strain evidence="16">F0677</strain>
    </source>
</reference>
<feature type="domain" description="FtsX extracellular" evidence="15">
    <location>
        <begin position="58"/>
        <end position="150"/>
    </location>
</feature>
<evidence type="ECO:0000256" key="4">
    <source>
        <dbReference type="ARBA" id="ARBA00021907"/>
    </source>
</evidence>
<keyword evidence="10 12" id="KW-0472">Membrane</keyword>
<dbReference type="AlphaFoldDB" id="A0A1B3WD49"/>
<feature type="transmembrane region" description="Helical" evidence="13">
    <location>
        <begin position="217"/>
        <end position="238"/>
    </location>
</feature>
<evidence type="ECO:0000256" key="13">
    <source>
        <dbReference type="SAM" id="Phobius"/>
    </source>
</evidence>
<evidence type="ECO:0000256" key="5">
    <source>
        <dbReference type="ARBA" id="ARBA00022475"/>
    </source>
</evidence>
<dbReference type="Gene3D" id="3.30.70.3040">
    <property type="match status" value="1"/>
</dbReference>
<keyword evidence="19" id="KW-1185">Reference proteome</keyword>
<evidence type="ECO:0000256" key="2">
    <source>
        <dbReference type="ARBA" id="ARBA00007379"/>
    </source>
</evidence>
<proteinExistence type="inferred from homology"/>
<dbReference type="NCBIfam" id="NF038347">
    <property type="entry name" value="FtsX_Gpos"/>
    <property type="match status" value="1"/>
</dbReference>
<reference evidence="17 19" key="3">
    <citation type="submission" date="2018-08" db="EMBL/GenBank/DDBJ databases">
        <title>Draft genome sequence of Dialister pneumosintes KCOM 1685.</title>
        <authorList>
            <person name="Kook J.-K."/>
            <person name="Park S.-N."/>
            <person name="Lim Y.K."/>
        </authorList>
    </citation>
    <scope>NUCLEOTIDE SEQUENCE [LARGE SCALE GENOMIC DNA]</scope>
    <source>
        <strain evidence="17 19">KCOM 1685</strain>
    </source>
</reference>
<evidence type="ECO:0000256" key="1">
    <source>
        <dbReference type="ARBA" id="ARBA00004429"/>
    </source>
</evidence>
<evidence type="ECO:0000256" key="11">
    <source>
        <dbReference type="ARBA" id="ARBA00023306"/>
    </source>
</evidence>
<dbReference type="InterPro" id="IPR004513">
    <property type="entry name" value="FtsX"/>
</dbReference>
<gene>
    <name evidence="16" type="ORF">BCB69_02240</name>
    <name evidence="17" type="ORF">DX915_00955</name>
</gene>
<accession>A0A1B3WD49</accession>
<comment type="subunit">
    <text evidence="3">Forms a membrane-associated complex with FtsE.</text>
</comment>
<keyword evidence="5 12" id="KW-1003">Cell membrane</keyword>
<dbReference type="GO" id="GO:0051301">
    <property type="term" value="P:cell division"/>
    <property type="evidence" value="ECO:0007669"/>
    <property type="project" value="UniProtKB-KW"/>
</dbReference>
<evidence type="ECO:0000256" key="12">
    <source>
        <dbReference type="PIRNR" id="PIRNR003097"/>
    </source>
</evidence>
<dbReference type="KEGG" id="dpn:BCB69_02240"/>
<comment type="subcellular location">
    <subcellularLocation>
        <location evidence="1">Cell inner membrane</location>
        <topology evidence="1">Multi-pass membrane protein</topology>
    </subcellularLocation>
    <subcellularLocation>
        <location evidence="12">Cell membrane</location>
    </subcellularLocation>
</comment>
<dbReference type="PANTHER" id="PTHR47755:SF1">
    <property type="entry name" value="CELL DIVISION PROTEIN FTSX"/>
    <property type="match status" value="1"/>
</dbReference>
<evidence type="ECO:0000313" key="17">
    <source>
        <dbReference type="EMBL" id="RID94143.1"/>
    </source>
</evidence>
<protein>
    <recommendedName>
        <fullName evidence="4 12">Cell division protein FtsX</fullName>
    </recommendedName>
</protein>
<comment type="function">
    <text evidence="12">Part of the ABC transporter FtsEX involved in asymmetric cellular division facilitating the initiation of sporulation.</text>
</comment>
<dbReference type="InterPro" id="IPR058204">
    <property type="entry name" value="FtsX_firmicutes-type"/>
</dbReference>
<keyword evidence="7 12" id="KW-0132">Cell division</keyword>
<reference evidence="18" key="1">
    <citation type="submission" date="2016-08" db="EMBL/GenBank/DDBJ databases">
        <authorList>
            <person name="Holder M.E."/>
            <person name="Ajami N.J."/>
            <person name="Petrosino J.F."/>
        </authorList>
    </citation>
    <scope>NUCLEOTIDE SEQUENCE [LARGE SCALE GENOMIC DNA]</scope>
    <source>
        <strain evidence="18">F0677</strain>
    </source>
</reference>
<feature type="transmembrane region" description="Helical" evidence="13">
    <location>
        <begin position="21"/>
        <end position="47"/>
    </location>
</feature>
<dbReference type="OrthoDB" id="9812531at2"/>
<comment type="similarity">
    <text evidence="2 12">Belongs to the ABC-4 integral membrane protein family. FtsX subfamily.</text>
</comment>
<name>A0A1B3WD49_9FIRM</name>
<evidence type="ECO:0000259" key="14">
    <source>
        <dbReference type="Pfam" id="PF02687"/>
    </source>
</evidence>
<evidence type="ECO:0000256" key="6">
    <source>
        <dbReference type="ARBA" id="ARBA00022519"/>
    </source>
</evidence>
<evidence type="ECO:0000256" key="9">
    <source>
        <dbReference type="ARBA" id="ARBA00022989"/>
    </source>
</evidence>
<feature type="transmembrane region" description="Helical" evidence="13">
    <location>
        <begin position="169"/>
        <end position="196"/>
    </location>
</feature>
<dbReference type="PANTHER" id="PTHR47755">
    <property type="entry name" value="CELL DIVISION PROTEIN FTSX"/>
    <property type="match status" value="1"/>
</dbReference>
<evidence type="ECO:0000313" key="18">
    <source>
        <dbReference type="Proteomes" id="UP000094757"/>
    </source>
</evidence>
<evidence type="ECO:0000313" key="19">
    <source>
        <dbReference type="Proteomes" id="UP000266262"/>
    </source>
</evidence>
<dbReference type="Proteomes" id="UP000094757">
    <property type="component" value="Chromosome"/>
</dbReference>
<dbReference type="RefSeq" id="WP_022513520.1">
    <property type="nucleotide sequence ID" value="NZ_CP017037.1"/>
</dbReference>
<evidence type="ECO:0000256" key="8">
    <source>
        <dbReference type="ARBA" id="ARBA00022692"/>
    </source>
</evidence>
<keyword evidence="9 13" id="KW-1133">Transmembrane helix</keyword>
<dbReference type="InterPro" id="IPR047590">
    <property type="entry name" value="FtsX_proteobact-type"/>
</dbReference>
<dbReference type="NCBIfam" id="TIGR00439">
    <property type="entry name" value="FtsX_Gneg"/>
    <property type="match status" value="1"/>
</dbReference>
<keyword evidence="6" id="KW-0997">Cell inner membrane</keyword>
<evidence type="ECO:0000256" key="10">
    <source>
        <dbReference type="ARBA" id="ARBA00023136"/>
    </source>
</evidence>
<sequence>MFSSIRYFWSEALKSLFRNRFMTIASILTVTLSMFILGMFLCVVFNIDHAATYLESQVEMSIYLKEDLTTPQVMEVGKHLKALPGVESVSFVNKDEALAQFKEQLGEQAGILEAVNGNPLPASYSLSFDTPTHLKQAAVIVSEYKAVESVQYGQDIIEQLYKVAQFIRIAGAVIIVFLAGAELFIISNTIRLTVFARRREIQIMKYVGATNGFIRWPFIYEGVVIGIIGSGIASIFIWEGYQLVLAKINEAGLVFLPLMRVYPFMMYIVLSLLIAGVFIGALGSAISLRKYMKV</sequence>
<keyword evidence="8 13" id="KW-0812">Transmembrane</keyword>
<dbReference type="Proteomes" id="UP000266262">
    <property type="component" value="Unassembled WGS sequence"/>
</dbReference>
<dbReference type="InterPro" id="IPR040690">
    <property type="entry name" value="FtsX_ECD"/>
</dbReference>
<evidence type="ECO:0000313" key="16">
    <source>
        <dbReference type="EMBL" id="AOH38895.1"/>
    </source>
</evidence>
<dbReference type="PIRSF" id="PIRSF003097">
    <property type="entry name" value="FtsX"/>
    <property type="match status" value="1"/>
</dbReference>
<dbReference type="GO" id="GO:0005886">
    <property type="term" value="C:plasma membrane"/>
    <property type="evidence" value="ECO:0007669"/>
    <property type="project" value="UniProtKB-SubCell"/>
</dbReference>
<evidence type="ECO:0000259" key="15">
    <source>
        <dbReference type="Pfam" id="PF18075"/>
    </source>
</evidence>
<dbReference type="EMBL" id="QWKU01000001">
    <property type="protein sequence ID" value="RID94143.1"/>
    <property type="molecule type" value="Genomic_DNA"/>
</dbReference>
<dbReference type="Pfam" id="PF18075">
    <property type="entry name" value="FtsX_ECD"/>
    <property type="match status" value="1"/>
</dbReference>
<evidence type="ECO:0000256" key="7">
    <source>
        <dbReference type="ARBA" id="ARBA00022618"/>
    </source>
</evidence>
<evidence type="ECO:0000256" key="3">
    <source>
        <dbReference type="ARBA" id="ARBA00011160"/>
    </source>
</evidence>
<dbReference type="Pfam" id="PF02687">
    <property type="entry name" value="FtsX"/>
    <property type="match status" value="1"/>
</dbReference>
<feature type="transmembrane region" description="Helical" evidence="13">
    <location>
        <begin position="264"/>
        <end position="288"/>
    </location>
</feature>
<dbReference type="STRING" id="39950.BCB69_02240"/>
<dbReference type="EMBL" id="CP017037">
    <property type="protein sequence ID" value="AOH38895.1"/>
    <property type="molecule type" value="Genomic_DNA"/>
</dbReference>
<organism evidence="16 18">
    <name type="scientific">Dialister pneumosintes</name>
    <dbReference type="NCBI Taxonomy" id="39950"/>
    <lineage>
        <taxon>Bacteria</taxon>
        <taxon>Bacillati</taxon>
        <taxon>Bacillota</taxon>
        <taxon>Negativicutes</taxon>
        <taxon>Veillonellales</taxon>
        <taxon>Veillonellaceae</taxon>
        <taxon>Dialister</taxon>
    </lineage>
</organism>
<keyword evidence="11 12" id="KW-0131">Cell cycle</keyword>
<feature type="domain" description="ABC3 transporter permease C-terminal" evidence="14">
    <location>
        <begin position="173"/>
        <end position="293"/>
    </location>
</feature>